<evidence type="ECO:0000313" key="1">
    <source>
        <dbReference type="EMBL" id="KAH7145735.1"/>
    </source>
</evidence>
<sequence length="163" mass="17839">MPHMPSIALLACTNRAVPSVMGVTQLKPLASETRSREVTGLILSQSFYGFMNEACVKTASAWQLGQGQDVKFWDQGRRHARAVQAHSSELDNRETVITLLPLCHGFLVDNLQVASLNLESLQPLSTVNPVHIMPGHSVNRLPLSPLTRRNGLNSAQHGVVRAQ</sequence>
<proteinExistence type="predicted"/>
<accession>A0A9P9EUZ3</accession>
<dbReference type="EMBL" id="JAGMUU010000009">
    <property type="protein sequence ID" value="KAH7145735.1"/>
    <property type="molecule type" value="Genomic_DNA"/>
</dbReference>
<comment type="caution">
    <text evidence="1">The sequence shown here is derived from an EMBL/GenBank/DDBJ whole genome shotgun (WGS) entry which is preliminary data.</text>
</comment>
<gene>
    <name evidence="1" type="ORF">B0J13DRAFT_326165</name>
</gene>
<dbReference type="Proteomes" id="UP000717696">
    <property type="component" value="Unassembled WGS sequence"/>
</dbReference>
<dbReference type="AlphaFoldDB" id="A0A9P9EUZ3"/>
<keyword evidence="2" id="KW-1185">Reference proteome</keyword>
<protein>
    <submittedName>
        <fullName evidence="1">Uncharacterized protein</fullName>
    </submittedName>
</protein>
<reference evidence="1" key="1">
    <citation type="journal article" date="2021" name="Nat. Commun.">
        <title>Genetic determinants of endophytism in the Arabidopsis root mycobiome.</title>
        <authorList>
            <person name="Mesny F."/>
            <person name="Miyauchi S."/>
            <person name="Thiergart T."/>
            <person name="Pickel B."/>
            <person name="Atanasova L."/>
            <person name="Karlsson M."/>
            <person name="Huettel B."/>
            <person name="Barry K.W."/>
            <person name="Haridas S."/>
            <person name="Chen C."/>
            <person name="Bauer D."/>
            <person name="Andreopoulos W."/>
            <person name="Pangilinan J."/>
            <person name="LaButti K."/>
            <person name="Riley R."/>
            <person name="Lipzen A."/>
            <person name="Clum A."/>
            <person name="Drula E."/>
            <person name="Henrissat B."/>
            <person name="Kohler A."/>
            <person name="Grigoriev I.V."/>
            <person name="Martin F.M."/>
            <person name="Hacquard S."/>
        </authorList>
    </citation>
    <scope>NUCLEOTIDE SEQUENCE</scope>
    <source>
        <strain evidence="1">MPI-CAGE-AT-0021</strain>
    </source>
</reference>
<organism evidence="1 2">
    <name type="scientific">Dactylonectria estremocensis</name>
    <dbReference type="NCBI Taxonomy" id="1079267"/>
    <lineage>
        <taxon>Eukaryota</taxon>
        <taxon>Fungi</taxon>
        <taxon>Dikarya</taxon>
        <taxon>Ascomycota</taxon>
        <taxon>Pezizomycotina</taxon>
        <taxon>Sordariomycetes</taxon>
        <taxon>Hypocreomycetidae</taxon>
        <taxon>Hypocreales</taxon>
        <taxon>Nectriaceae</taxon>
        <taxon>Dactylonectria</taxon>
    </lineage>
</organism>
<name>A0A9P9EUZ3_9HYPO</name>
<evidence type="ECO:0000313" key="2">
    <source>
        <dbReference type="Proteomes" id="UP000717696"/>
    </source>
</evidence>